<evidence type="ECO:0000313" key="10">
    <source>
        <dbReference type="Proteomes" id="UP000252797"/>
    </source>
</evidence>
<dbReference type="RefSeq" id="WP_016177002.1">
    <property type="nucleotide sequence ID" value="NZ_CABGIQ010000010.1"/>
</dbReference>
<dbReference type="GeneID" id="56743297"/>
<dbReference type="EMBL" id="VYUT01000001">
    <property type="protein sequence ID" value="KAA9208695.1"/>
    <property type="molecule type" value="Genomic_DNA"/>
</dbReference>
<name>A0A2A7SKF3_9ENTE</name>
<evidence type="ECO:0000313" key="9">
    <source>
        <dbReference type="Proteomes" id="UP000220669"/>
    </source>
</evidence>
<dbReference type="SUPFAM" id="SSF53697">
    <property type="entry name" value="SIS domain"/>
    <property type="match status" value="1"/>
</dbReference>
<evidence type="ECO:0000313" key="11">
    <source>
        <dbReference type="Proteomes" id="UP000326078"/>
    </source>
</evidence>
<evidence type="ECO:0000313" key="7">
    <source>
        <dbReference type="EMBL" id="PEH44031.1"/>
    </source>
</evidence>
<sequence length="272" mass="30115">MNYIYLIKEHYPLLTKSEKKVADLILTSGKTIIYSTMSDIKEKTKVGDATIIRFCQKLGFSGFSDLKIEIAKEDFSQKKEQPSSGKYYDEIANNLTEALHSTARLLNEEKLDEAIQLISEANHLYIFGVGSSGNTSLDLESMFLRVGVQAKAVLDPHFQAQVASLLKEGDVIVAFSLSGKTKDTFDSVEIAKKNGAKILAITNYIHSPIGQTADLVLQTAIEEFLNGGSLAGKISQLYICDLLVQGYEQKNNINAVELRERVLRSILDKSID</sequence>
<dbReference type="InterPro" id="IPR046348">
    <property type="entry name" value="SIS_dom_sf"/>
</dbReference>
<dbReference type="GO" id="GO:1901135">
    <property type="term" value="P:carbohydrate derivative metabolic process"/>
    <property type="evidence" value="ECO:0007669"/>
    <property type="project" value="InterPro"/>
</dbReference>
<dbReference type="Proteomes" id="UP000326078">
    <property type="component" value="Unassembled WGS sequence"/>
</dbReference>
<dbReference type="GO" id="GO:0003677">
    <property type="term" value="F:DNA binding"/>
    <property type="evidence" value="ECO:0007669"/>
    <property type="project" value="UniProtKB-KW"/>
</dbReference>
<dbReference type="InterPro" id="IPR009057">
    <property type="entry name" value="Homeodomain-like_sf"/>
</dbReference>
<dbReference type="SUPFAM" id="SSF46689">
    <property type="entry name" value="Homeodomain-like"/>
    <property type="match status" value="1"/>
</dbReference>
<dbReference type="STRING" id="53345.LIU_04450"/>
<reference evidence="8 10" key="1">
    <citation type="submission" date="2015-06" db="EMBL/GenBank/DDBJ databases">
        <title>The Genome Sequence of Enterococcus durans 4EA1.</title>
        <authorList>
            <consortium name="The Broad Institute Genomics Platform"/>
            <consortium name="The Broad Institute Genome Sequencing Center for Infectious Disease"/>
            <person name="Earl A.M."/>
            <person name="Van Tyne D."/>
            <person name="Lebreton F."/>
            <person name="Saavedra J.T."/>
            <person name="Gilmore M.S."/>
            <person name="Manson Mcguire A."/>
            <person name="Clock S."/>
            <person name="Crupain M."/>
            <person name="Rangan U."/>
            <person name="Young S."/>
            <person name="Abouelleil A."/>
            <person name="Cao P."/>
            <person name="Chapman S.B."/>
            <person name="Griggs A."/>
            <person name="Priest M."/>
            <person name="Shea T."/>
            <person name="Wortman J."/>
            <person name="Nusbaum C."/>
            <person name="Birren B."/>
        </authorList>
    </citation>
    <scope>NUCLEOTIDE SEQUENCE [LARGE SCALE GENOMIC DNA]</scope>
    <source>
        <strain evidence="8 10">4EA1</strain>
    </source>
</reference>
<evidence type="ECO:0000259" key="5">
    <source>
        <dbReference type="PROSITE" id="PS51464"/>
    </source>
</evidence>
<dbReference type="Pfam" id="PF01380">
    <property type="entry name" value="SIS"/>
    <property type="match status" value="1"/>
</dbReference>
<comment type="caution">
    <text evidence="8">The sequence shown here is derived from an EMBL/GenBank/DDBJ whole genome shotgun (WGS) entry which is preliminary data.</text>
</comment>
<dbReference type="PROSITE" id="PS51464">
    <property type="entry name" value="SIS"/>
    <property type="match status" value="1"/>
</dbReference>
<gene>
    <name evidence="7" type="ORF">CRM96_02945</name>
    <name evidence="8" type="ORF">EA71_00649</name>
    <name evidence="6" type="ORF">F6X95_00995</name>
</gene>
<dbReference type="KEGG" id="edu:LIU_04450"/>
<proteinExistence type="predicted"/>
<evidence type="ECO:0000256" key="1">
    <source>
        <dbReference type="ARBA" id="ARBA00023015"/>
    </source>
</evidence>
<reference evidence="6 11" key="3">
    <citation type="submission" date="2019-09" db="EMBL/GenBank/DDBJ databases">
        <title>Vancomyinc resistant enterococci isolated from farm animals in Switzerland.</title>
        <authorList>
            <person name="Stevens M.J.A."/>
            <person name="Stephan R."/>
            <person name="Morach M."/>
            <person name="Nuesch-Inderbinen M."/>
        </authorList>
    </citation>
    <scope>NUCLEOTIDE SEQUENCE [LARGE SCALE GENOMIC DNA]</scope>
    <source>
        <strain evidence="6 11">GH27</strain>
    </source>
</reference>
<keyword evidence="3" id="KW-0804">Transcription</keyword>
<dbReference type="InterPro" id="IPR000281">
    <property type="entry name" value="HTH_RpiR"/>
</dbReference>
<keyword evidence="2" id="KW-0238">DNA-binding</keyword>
<dbReference type="PANTHER" id="PTHR30514">
    <property type="entry name" value="GLUCOKINASE"/>
    <property type="match status" value="1"/>
</dbReference>
<dbReference type="InterPro" id="IPR036388">
    <property type="entry name" value="WH-like_DNA-bd_sf"/>
</dbReference>
<evidence type="ECO:0000256" key="3">
    <source>
        <dbReference type="ARBA" id="ARBA00023163"/>
    </source>
</evidence>
<dbReference type="PANTHER" id="PTHR30514:SF1">
    <property type="entry name" value="HTH-TYPE TRANSCRIPTIONAL REGULATOR HEXR-RELATED"/>
    <property type="match status" value="1"/>
</dbReference>
<feature type="domain" description="SIS" evidence="5">
    <location>
        <begin position="114"/>
        <end position="253"/>
    </location>
</feature>
<dbReference type="Proteomes" id="UP000220669">
    <property type="component" value="Unassembled WGS sequence"/>
</dbReference>
<dbReference type="CDD" id="cd05013">
    <property type="entry name" value="SIS_RpiR"/>
    <property type="match status" value="1"/>
</dbReference>
<dbReference type="InterPro" id="IPR035472">
    <property type="entry name" value="RpiR-like_SIS"/>
</dbReference>
<evidence type="ECO:0000256" key="2">
    <source>
        <dbReference type="ARBA" id="ARBA00023125"/>
    </source>
</evidence>
<dbReference type="GO" id="GO:0097367">
    <property type="term" value="F:carbohydrate derivative binding"/>
    <property type="evidence" value="ECO:0007669"/>
    <property type="project" value="InterPro"/>
</dbReference>
<dbReference type="InterPro" id="IPR047640">
    <property type="entry name" value="RpiR-like"/>
</dbReference>
<evidence type="ECO:0000313" key="8">
    <source>
        <dbReference type="EMBL" id="RCA11735.1"/>
    </source>
</evidence>
<dbReference type="AlphaFoldDB" id="A0A2A7SKF3"/>
<dbReference type="Pfam" id="PF01418">
    <property type="entry name" value="HTH_6"/>
    <property type="match status" value="1"/>
</dbReference>
<dbReference type="Proteomes" id="UP000252797">
    <property type="component" value="Unassembled WGS sequence"/>
</dbReference>
<dbReference type="OrthoDB" id="1648815at2"/>
<evidence type="ECO:0000313" key="6">
    <source>
        <dbReference type="EMBL" id="KAA9208695.1"/>
    </source>
</evidence>
<dbReference type="Gene3D" id="3.40.50.10490">
    <property type="entry name" value="Glucose-6-phosphate isomerase like protein, domain 1"/>
    <property type="match status" value="1"/>
</dbReference>
<dbReference type="GO" id="GO:0003700">
    <property type="term" value="F:DNA-binding transcription factor activity"/>
    <property type="evidence" value="ECO:0007669"/>
    <property type="project" value="InterPro"/>
</dbReference>
<dbReference type="InterPro" id="IPR001347">
    <property type="entry name" value="SIS_dom"/>
</dbReference>
<organism evidence="8 10">
    <name type="scientific">Enterococcus durans</name>
    <dbReference type="NCBI Taxonomy" id="53345"/>
    <lineage>
        <taxon>Bacteria</taxon>
        <taxon>Bacillati</taxon>
        <taxon>Bacillota</taxon>
        <taxon>Bacilli</taxon>
        <taxon>Lactobacillales</taxon>
        <taxon>Enterococcaceae</taxon>
        <taxon>Enterococcus</taxon>
    </lineage>
</organism>
<dbReference type="EMBL" id="PDEB01000004">
    <property type="protein sequence ID" value="PEH44031.1"/>
    <property type="molecule type" value="Genomic_DNA"/>
</dbReference>
<feature type="domain" description="HTH rpiR-type" evidence="4">
    <location>
        <begin position="1"/>
        <end position="77"/>
    </location>
</feature>
<keyword evidence="1" id="KW-0805">Transcription regulation</keyword>
<protein>
    <submittedName>
        <fullName evidence="6">MurR/RpiR family transcriptional regulator</fullName>
    </submittedName>
    <submittedName>
        <fullName evidence="8">RpiR family phosphosugar-binding transcriptional regulator</fullName>
    </submittedName>
</protein>
<dbReference type="EMBL" id="LEPB01000002">
    <property type="protein sequence ID" value="RCA11735.1"/>
    <property type="molecule type" value="Genomic_DNA"/>
</dbReference>
<dbReference type="Gene3D" id="1.10.10.10">
    <property type="entry name" value="Winged helix-like DNA-binding domain superfamily/Winged helix DNA-binding domain"/>
    <property type="match status" value="1"/>
</dbReference>
<dbReference type="PROSITE" id="PS51071">
    <property type="entry name" value="HTH_RPIR"/>
    <property type="match status" value="1"/>
</dbReference>
<evidence type="ECO:0000259" key="4">
    <source>
        <dbReference type="PROSITE" id="PS51071"/>
    </source>
</evidence>
<accession>A0A2A7SKF3</accession>
<reference evidence="7 9" key="2">
    <citation type="submission" date="2017-09" db="EMBL/GenBank/DDBJ databases">
        <title>FDA dAtabase for Regulatory Grade micrObial Sequences (FDA-ARGOS): Supporting development and validation of Infectious Disease Dx tests.</title>
        <authorList>
            <person name="Minogue T."/>
            <person name="Wolcott M."/>
            <person name="Wasieloski L."/>
            <person name="Aguilar W."/>
            <person name="Moore D."/>
            <person name="Tallon L.J."/>
            <person name="Sadzewicz L."/>
            <person name="Ott S."/>
            <person name="Zhao X."/>
            <person name="Nagaraj S."/>
            <person name="Vavikolanu K."/>
            <person name="Aluvathingal J."/>
            <person name="Nadendla S."/>
            <person name="Sichtig H."/>
        </authorList>
    </citation>
    <scope>NUCLEOTIDE SEQUENCE [LARGE SCALE GENOMIC DNA]</scope>
    <source>
        <strain evidence="7 9">FDAARGOS_396</strain>
    </source>
</reference>